<dbReference type="InterPro" id="IPR052190">
    <property type="entry name" value="Euk-Arch_PrmC-MTase"/>
</dbReference>
<dbReference type="SUPFAM" id="SSF53335">
    <property type="entry name" value="S-adenosyl-L-methionine-dependent methyltransferases"/>
    <property type="match status" value="1"/>
</dbReference>
<comment type="caution">
    <text evidence="6">The sequence shown here is derived from an EMBL/GenBank/DDBJ whole genome shotgun (WGS) entry which is preliminary data.</text>
</comment>
<name>A0A6N9NLJ7_9FLAO</name>
<reference evidence="6 7" key="1">
    <citation type="submission" date="2019-12" db="EMBL/GenBank/DDBJ databases">
        <authorList>
            <person name="Zhao J."/>
        </authorList>
    </citation>
    <scope>NUCLEOTIDE SEQUENCE [LARGE SCALE GENOMIC DNA]</scope>
    <source>
        <strain evidence="6 7">S-15</strain>
    </source>
</reference>
<dbReference type="Proteomes" id="UP000470771">
    <property type="component" value="Unassembled WGS sequence"/>
</dbReference>
<dbReference type="InterPro" id="IPR029063">
    <property type="entry name" value="SAM-dependent_MTases_sf"/>
</dbReference>
<feature type="domain" description="Methyltransferase small" evidence="5">
    <location>
        <begin position="40"/>
        <end position="142"/>
    </location>
</feature>
<dbReference type="InterPro" id="IPR002052">
    <property type="entry name" value="DNA_methylase_N6_adenine_CS"/>
</dbReference>
<evidence type="ECO:0000259" key="5">
    <source>
        <dbReference type="Pfam" id="PF05175"/>
    </source>
</evidence>
<dbReference type="GO" id="GO:0008276">
    <property type="term" value="F:protein methyltransferase activity"/>
    <property type="evidence" value="ECO:0007669"/>
    <property type="project" value="TreeGrafter"/>
</dbReference>
<dbReference type="AlphaFoldDB" id="A0A6N9NLJ7"/>
<proteinExistence type="inferred from homology"/>
<dbReference type="Gene3D" id="3.40.50.150">
    <property type="entry name" value="Vaccinia Virus protein VP39"/>
    <property type="match status" value="1"/>
</dbReference>
<evidence type="ECO:0000256" key="4">
    <source>
        <dbReference type="ARBA" id="ARBA00022691"/>
    </source>
</evidence>
<keyword evidence="3 6" id="KW-0808">Transferase</keyword>
<dbReference type="EMBL" id="WWNE01000006">
    <property type="protein sequence ID" value="NBG66110.1"/>
    <property type="molecule type" value="Genomic_DNA"/>
</dbReference>
<dbReference type="PROSITE" id="PS00092">
    <property type="entry name" value="N6_MTASE"/>
    <property type="match status" value="1"/>
</dbReference>
<dbReference type="GO" id="GO:0035657">
    <property type="term" value="C:eRF1 methyltransferase complex"/>
    <property type="evidence" value="ECO:0007669"/>
    <property type="project" value="TreeGrafter"/>
</dbReference>
<evidence type="ECO:0000256" key="1">
    <source>
        <dbReference type="ARBA" id="ARBA00006149"/>
    </source>
</evidence>
<keyword evidence="4" id="KW-0949">S-adenosyl-L-methionine</keyword>
<protein>
    <submittedName>
        <fullName evidence="6">Methyltransferase</fullName>
    </submittedName>
</protein>
<dbReference type="PANTHER" id="PTHR45875:SF1">
    <property type="entry name" value="METHYLTRANSFERASE N6AMT1"/>
    <property type="match status" value="1"/>
</dbReference>
<dbReference type="InterPro" id="IPR007848">
    <property type="entry name" value="Small_mtfrase_dom"/>
</dbReference>
<evidence type="ECO:0000256" key="3">
    <source>
        <dbReference type="ARBA" id="ARBA00022679"/>
    </source>
</evidence>
<evidence type="ECO:0000256" key="2">
    <source>
        <dbReference type="ARBA" id="ARBA00022603"/>
    </source>
</evidence>
<dbReference type="GO" id="GO:0032259">
    <property type="term" value="P:methylation"/>
    <property type="evidence" value="ECO:0007669"/>
    <property type="project" value="UniProtKB-KW"/>
</dbReference>
<dbReference type="RefSeq" id="WP_160633054.1">
    <property type="nucleotide sequence ID" value="NZ_WWNE01000006.1"/>
</dbReference>
<dbReference type="CDD" id="cd02440">
    <property type="entry name" value="AdoMet_MTases"/>
    <property type="match status" value="1"/>
</dbReference>
<dbReference type="GO" id="GO:0003676">
    <property type="term" value="F:nucleic acid binding"/>
    <property type="evidence" value="ECO:0007669"/>
    <property type="project" value="InterPro"/>
</dbReference>
<dbReference type="PANTHER" id="PTHR45875">
    <property type="entry name" value="METHYLTRANSFERASE N6AMT1"/>
    <property type="match status" value="1"/>
</dbReference>
<comment type="similarity">
    <text evidence="1">Belongs to the eukaryotic/archaeal PrmC-related family.</text>
</comment>
<dbReference type="GO" id="GO:0008170">
    <property type="term" value="F:N-methyltransferase activity"/>
    <property type="evidence" value="ECO:0007669"/>
    <property type="project" value="UniProtKB-ARBA"/>
</dbReference>
<evidence type="ECO:0000313" key="7">
    <source>
        <dbReference type="Proteomes" id="UP000470771"/>
    </source>
</evidence>
<dbReference type="Pfam" id="PF05175">
    <property type="entry name" value="MTS"/>
    <property type="match status" value="1"/>
</dbReference>
<gene>
    <name evidence="6" type="ORF">GQN54_08260</name>
</gene>
<organism evidence="6 7">
    <name type="scientific">Acidiluteibacter ferrifornacis</name>
    <dbReference type="NCBI Taxonomy" id="2692424"/>
    <lineage>
        <taxon>Bacteria</taxon>
        <taxon>Pseudomonadati</taxon>
        <taxon>Bacteroidota</taxon>
        <taxon>Flavobacteriia</taxon>
        <taxon>Flavobacteriales</taxon>
        <taxon>Cryomorphaceae</taxon>
        <taxon>Acidiluteibacter</taxon>
    </lineage>
</organism>
<evidence type="ECO:0000313" key="6">
    <source>
        <dbReference type="EMBL" id="NBG66110.1"/>
    </source>
</evidence>
<keyword evidence="2 6" id="KW-0489">Methyltransferase</keyword>
<keyword evidence="7" id="KW-1185">Reference proteome</keyword>
<accession>A0A6N9NLJ7</accession>
<dbReference type="GO" id="GO:0008757">
    <property type="term" value="F:S-adenosylmethionine-dependent methyltransferase activity"/>
    <property type="evidence" value="ECO:0007669"/>
    <property type="project" value="TreeGrafter"/>
</dbReference>
<sequence>MGSNRFKKRILSPFLKRFATYYFSKPRPFSYKGIKGVVLPGVFYPIFTISTKLLIDFIENLEIEGKSFLELGCGTGIISVFAAQEGAIVTASDINPKAIENTRQNAERNKVTVKLVQSDLFDSFDNQKFDVIVINPPYYPKEPKTDAEKAWFCGSEFQYFTRLFNSIFPFITSRSEVYMIFSEDCDIQRIRVIAEEKAFLLEEVERRRKWSEWNYIFKIKTTRMYHEQSI</sequence>